<dbReference type="OrthoDB" id="3482841at2759"/>
<keyword evidence="2" id="KW-1185">Reference proteome</keyword>
<dbReference type="Proteomes" id="UP000250140">
    <property type="component" value="Unassembled WGS sequence"/>
</dbReference>
<dbReference type="AlphaFoldDB" id="A0A8E2FAC3"/>
<proteinExistence type="predicted"/>
<accession>A0A8E2FAC3</accession>
<dbReference type="EMBL" id="KV748705">
    <property type="protein sequence ID" value="OCL13542.1"/>
    <property type="molecule type" value="Genomic_DNA"/>
</dbReference>
<reference evidence="1 2" key="1">
    <citation type="journal article" date="2016" name="Nat. Commun.">
        <title>Ectomycorrhizal ecology is imprinted in the genome of the dominant symbiotic fungus Cenococcum geophilum.</title>
        <authorList>
            <consortium name="DOE Joint Genome Institute"/>
            <person name="Peter M."/>
            <person name="Kohler A."/>
            <person name="Ohm R.A."/>
            <person name="Kuo A."/>
            <person name="Krutzmann J."/>
            <person name="Morin E."/>
            <person name="Arend M."/>
            <person name="Barry K.W."/>
            <person name="Binder M."/>
            <person name="Choi C."/>
            <person name="Clum A."/>
            <person name="Copeland A."/>
            <person name="Grisel N."/>
            <person name="Haridas S."/>
            <person name="Kipfer T."/>
            <person name="LaButti K."/>
            <person name="Lindquist E."/>
            <person name="Lipzen A."/>
            <person name="Maire R."/>
            <person name="Meier B."/>
            <person name="Mihaltcheva S."/>
            <person name="Molinier V."/>
            <person name="Murat C."/>
            <person name="Poggeler S."/>
            <person name="Quandt C.A."/>
            <person name="Sperisen C."/>
            <person name="Tritt A."/>
            <person name="Tisserant E."/>
            <person name="Crous P.W."/>
            <person name="Henrissat B."/>
            <person name="Nehls U."/>
            <person name="Egli S."/>
            <person name="Spatafora J.W."/>
            <person name="Grigoriev I.V."/>
            <person name="Martin F.M."/>
        </authorList>
    </citation>
    <scope>NUCLEOTIDE SEQUENCE [LARGE SCALE GENOMIC DNA]</scope>
    <source>
        <strain evidence="1 2">CBS 207.34</strain>
    </source>
</reference>
<organism evidence="1 2">
    <name type="scientific">Glonium stellatum</name>
    <dbReference type="NCBI Taxonomy" id="574774"/>
    <lineage>
        <taxon>Eukaryota</taxon>
        <taxon>Fungi</taxon>
        <taxon>Dikarya</taxon>
        <taxon>Ascomycota</taxon>
        <taxon>Pezizomycotina</taxon>
        <taxon>Dothideomycetes</taxon>
        <taxon>Pleosporomycetidae</taxon>
        <taxon>Gloniales</taxon>
        <taxon>Gloniaceae</taxon>
        <taxon>Glonium</taxon>
    </lineage>
</organism>
<name>A0A8E2FAC3_9PEZI</name>
<evidence type="ECO:0000313" key="1">
    <source>
        <dbReference type="EMBL" id="OCL13542.1"/>
    </source>
</evidence>
<protein>
    <submittedName>
        <fullName evidence="1">Uncharacterized protein</fullName>
    </submittedName>
</protein>
<evidence type="ECO:0000313" key="2">
    <source>
        <dbReference type="Proteomes" id="UP000250140"/>
    </source>
</evidence>
<gene>
    <name evidence="1" type="ORF">AOQ84DRAFT_414431</name>
</gene>
<sequence>MYQRVEYTKYPSSGWSLDALETYRGISPGTESEFGRYTPAIRVWRSKTQRQILSQHDIQRTPVQDPYLSLQDLGRSLGPAASDMKVLKHSVDGPGRLLEIATFRRSQIPDSKFKETFDTVMRISSQLPILRQILVGGMSSGERMSVIIADWTSAEEKDVVEPTEAYQVVKAPFAKLVDTIDPSFTCYHTILPGTALTPEAGGYVVSVLKVPSSKQGDLSAAFARYLATVPEDSRPAFMAIAVSREDNEAVVNFSGYPSKDAAQAAMGVRHTLHVILPKIDMKS</sequence>